<comment type="caution">
    <text evidence="5">The sequence shown here is derived from an EMBL/GenBank/DDBJ whole genome shotgun (WGS) entry which is preliminary data.</text>
</comment>
<dbReference type="Pfam" id="PF13041">
    <property type="entry name" value="PPR_2"/>
    <property type="match status" value="1"/>
</dbReference>
<dbReference type="Gene3D" id="1.25.40.10">
    <property type="entry name" value="Tetratricopeptide repeat domain"/>
    <property type="match status" value="1"/>
</dbReference>
<evidence type="ECO:0000256" key="3">
    <source>
        <dbReference type="PROSITE-ProRule" id="PRU00708"/>
    </source>
</evidence>
<dbReference type="PANTHER" id="PTHR47941">
    <property type="entry name" value="PENTATRICOPEPTIDE REPEAT-CONTAINING PROTEIN 3, MITOCHONDRIAL"/>
    <property type="match status" value="1"/>
</dbReference>
<proteinExistence type="inferred from homology"/>
<accession>A0AAV3NKE1</accession>
<feature type="region of interest" description="Disordered" evidence="4">
    <location>
        <begin position="49"/>
        <end position="85"/>
    </location>
</feature>
<dbReference type="Pfam" id="PF13812">
    <property type="entry name" value="PPR_3"/>
    <property type="match status" value="1"/>
</dbReference>
<dbReference type="InterPro" id="IPR002885">
    <property type="entry name" value="PPR_rpt"/>
</dbReference>
<organism evidence="5 6">
    <name type="scientific">Lithospermum erythrorhizon</name>
    <name type="common">Purple gromwell</name>
    <name type="synonym">Lithospermum officinale var. erythrorhizon</name>
    <dbReference type="NCBI Taxonomy" id="34254"/>
    <lineage>
        <taxon>Eukaryota</taxon>
        <taxon>Viridiplantae</taxon>
        <taxon>Streptophyta</taxon>
        <taxon>Embryophyta</taxon>
        <taxon>Tracheophyta</taxon>
        <taxon>Spermatophyta</taxon>
        <taxon>Magnoliopsida</taxon>
        <taxon>eudicotyledons</taxon>
        <taxon>Gunneridae</taxon>
        <taxon>Pentapetalae</taxon>
        <taxon>asterids</taxon>
        <taxon>lamiids</taxon>
        <taxon>Boraginales</taxon>
        <taxon>Boraginaceae</taxon>
        <taxon>Boraginoideae</taxon>
        <taxon>Lithospermeae</taxon>
        <taxon>Lithospermum</taxon>
    </lineage>
</organism>
<keyword evidence="2" id="KW-0677">Repeat</keyword>
<evidence type="ECO:0000313" key="5">
    <source>
        <dbReference type="EMBL" id="GAA0139408.1"/>
    </source>
</evidence>
<dbReference type="NCBIfam" id="TIGR00756">
    <property type="entry name" value="PPR"/>
    <property type="match status" value="1"/>
</dbReference>
<dbReference type="Pfam" id="PF01535">
    <property type="entry name" value="PPR"/>
    <property type="match status" value="1"/>
</dbReference>
<gene>
    <name evidence="5" type="ORF">LIER_00959</name>
</gene>
<dbReference type="PROSITE" id="PS51375">
    <property type="entry name" value="PPR"/>
    <property type="match status" value="2"/>
</dbReference>
<sequence>MASSSIFRFILNNPSSLRNYITKPHMFFSPFCSSSNNPIKRNTLVNYSLSDSESDSDSDPKKSIQKTTTNKKVNRSRLLPPYDPFNNKNNVIEEPHDPNNLQEVFHHIRSDGLFKNAVKMFDGLSKEGLTHEALELFGVIKDKGQMPEVVAHTAVMEAYVNAGQFKEVHKAYLRMLASGVLPNAYTYGVVIKGLMGSGDEKIVKEGRKIVEEMVKRGMKPNAGVCVGVYEGMVRVGKEEEGVEVLEMVKSKGIVPEEDMVREILKGKRGKVYRDIMSILYGK</sequence>
<evidence type="ECO:0000256" key="1">
    <source>
        <dbReference type="ARBA" id="ARBA00007626"/>
    </source>
</evidence>
<dbReference type="AlphaFoldDB" id="A0AAV3NKE1"/>
<feature type="repeat" description="PPR" evidence="3">
    <location>
        <begin position="183"/>
        <end position="220"/>
    </location>
</feature>
<protein>
    <recommendedName>
        <fullName evidence="7">Pentatricopeptide repeat-containing protein</fullName>
    </recommendedName>
</protein>
<dbReference type="Proteomes" id="UP001454036">
    <property type="component" value="Unassembled WGS sequence"/>
</dbReference>
<evidence type="ECO:0000256" key="4">
    <source>
        <dbReference type="SAM" id="MobiDB-lite"/>
    </source>
</evidence>
<reference evidence="5 6" key="1">
    <citation type="submission" date="2024-01" db="EMBL/GenBank/DDBJ databases">
        <title>The complete chloroplast genome sequence of Lithospermum erythrorhizon: insights into the phylogenetic relationship among Boraginaceae species and the maternal lineages of purple gromwells.</title>
        <authorList>
            <person name="Okada T."/>
            <person name="Watanabe K."/>
        </authorList>
    </citation>
    <scope>NUCLEOTIDE SEQUENCE [LARGE SCALE GENOMIC DNA]</scope>
</reference>
<keyword evidence="6" id="KW-1185">Reference proteome</keyword>
<evidence type="ECO:0008006" key="7">
    <source>
        <dbReference type="Google" id="ProtNLM"/>
    </source>
</evidence>
<name>A0AAV3NKE1_LITER</name>
<dbReference type="EMBL" id="BAABME010000086">
    <property type="protein sequence ID" value="GAA0139408.1"/>
    <property type="molecule type" value="Genomic_DNA"/>
</dbReference>
<dbReference type="InterPro" id="IPR011990">
    <property type="entry name" value="TPR-like_helical_dom_sf"/>
</dbReference>
<feature type="repeat" description="PPR" evidence="3">
    <location>
        <begin position="148"/>
        <end position="182"/>
    </location>
</feature>
<evidence type="ECO:0000313" key="6">
    <source>
        <dbReference type="Proteomes" id="UP001454036"/>
    </source>
</evidence>
<evidence type="ECO:0000256" key="2">
    <source>
        <dbReference type="ARBA" id="ARBA00022737"/>
    </source>
</evidence>
<comment type="similarity">
    <text evidence="1">Belongs to the PPR family. P subfamily.</text>
</comment>